<comment type="similarity">
    <text evidence="1">Belongs to the class I-like SAM-binding methyltransferase superfamily. RNA methyltransferase RlmE family.</text>
</comment>
<accession>A0A6A4VX29</accession>
<dbReference type="PANTHER" id="PTHR10920:SF18">
    <property type="entry name" value="RRNA METHYLTRANSFERASE 2, MITOCHONDRIAL"/>
    <property type="match status" value="1"/>
</dbReference>
<evidence type="ECO:0000256" key="1">
    <source>
        <dbReference type="ARBA" id="ARBA00009258"/>
    </source>
</evidence>
<evidence type="ECO:0000313" key="8">
    <source>
        <dbReference type="EMBL" id="KAF0294458.1"/>
    </source>
</evidence>
<sequence length="412" mass="44455">MAATGRRIRWSPGDVSKALGLRCLTRKGYKYAQSVLKIPLPSASTLSRWTRAFRVTPGVMDAAASVLEAVTTDMSDMDRLCVISFNEMSLDSRYCYDSTADQVLRGPKLQLLMVRGLCSPWKQTLYYQLDSAMTPGELVHVIVRLESIGLSVVAATSYKYAQAGVLKIPLPSASTLSCWTRAVRLETDTAFVSTGQRLERDNLGNETLEVLQIQIQFQRPVELTAAVEEAYRAVTLQPTVPPVIGEYAGDGGAATDTYAGLPVGHVVGVDLVSVRPLPPAVHIQGDFTVLETQQRLAALLPAPPRLVLSDMAPAASGVRALDQQKILSLAYDVARFALRHLAADGAMVVKLWAGGGEPELRQRLTPFFERVVTLKPAASRSDSAELYVAATGFRGASRADPSPTPPPSAVGY</sequence>
<evidence type="ECO:0000256" key="6">
    <source>
        <dbReference type="ARBA" id="ARBA00041184"/>
    </source>
</evidence>
<dbReference type="InterPro" id="IPR050082">
    <property type="entry name" value="RNA_methyltr_RlmE"/>
</dbReference>
<dbReference type="EMBL" id="VIIS01001685">
    <property type="protein sequence ID" value="KAF0294458.1"/>
    <property type="molecule type" value="Genomic_DNA"/>
</dbReference>
<name>A0A6A4VX29_AMPAM</name>
<dbReference type="SUPFAM" id="SSF53335">
    <property type="entry name" value="S-adenosyl-L-methionine-dependent methyltransferases"/>
    <property type="match status" value="1"/>
</dbReference>
<dbReference type="AlphaFoldDB" id="A0A6A4VX29"/>
<dbReference type="PANTHER" id="PTHR10920">
    <property type="entry name" value="RIBOSOMAL RNA METHYLTRANSFERASE"/>
    <property type="match status" value="1"/>
</dbReference>
<evidence type="ECO:0000313" key="9">
    <source>
        <dbReference type="Proteomes" id="UP000440578"/>
    </source>
</evidence>
<evidence type="ECO:0000256" key="3">
    <source>
        <dbReference type="ARBA" id="ARBA00022603"/>
    </source>
</evidence>
<keyword evidence="4 8" id="KW-0808">Transferase</keyword>
<keyword evidence="5" id="KW-0949">S-adenosyl-L-methionine</keyword>
<dbReference type="InterPro" id="IPR029063">
    <property type="entry name" value="SAM-dependent_MTases_sf"/>
</dbReference>
<dbReference type="Pfam" id="PF01728">
    <property type="entry name" value="FtsJ"/>
    <property type="match status" value="1"/>
</dbReference>
<evidence type="ECO:0000259" key="7">
    <source>
        <dbReference type="Pfam" id="PF01728"/>
    </source>
</evidence>
<evidence type="ECO:0000256" key="4">
    <source>
        <dbReference type="ARBA" id="ARBA00022679"/>
    </source>
</evidence>
<dbReference type="Gene3D" id="3.40.50.150">
    <property type="entry name" value="Vaccinia Virus protein VP39"/>
    <property type="match status" value="1"/>
</dbReference>
<organism evidence="8 9">
    <name type="scientific">Amphibalanus amphitrite</name>
    <name type="common">Striped barnacle</name>
    <name type="synonym">Balanus amphitrite</name>
    <dbReference type="NCBI Taxonomy" id="1232801"/>
    <lineage>
        <taxon>Eukaryota</taxon>
        <taxon>Metazoa</taxon>
        <taxon>Ecdysozoa</taxon>
        <taxon>Arthropoda</taxon>
        <taxon>Crustacea</taxon>
        <taxon>Multicrustacea</taxon>
        <taxon>Cirripedia</taxon>
        <taxon>Thoracica</taxon>
        <taxon>Thoracicalcarea</taxon>
        <taxon>Balanomorpha</taxon>
        <taxon>Balanoidea</taxon>
        <taxon>Balanidae</taxon>
        <taxon>Amphibalaninae</taxon>
        <taxon>Amphibalanus</taxon>
    </lineage>
</organism>
<dbReference type="OrthoDB" id="20105at2759"/>
<reference evidence="8 9" key="1">
    <citation type="submission" date="2019-07" db="EMBL/GenBank/DDBJ databases">
        <title>Draft genome assembly of a fouling barnacle, Amphibalanus amphitrite (Darwin, 1854): The first reference genome for Thecostraca.</title>
        <authorList>
            <person name="Kim W."/>
        </authorList>
    </citation>
    <scope>NUCLEOTIDE SEQUENCE [LARGE SCALE GENOMIC DNA]</scope>
    <source>
        <strain evidence="8">SNU_AA5</strain>
        <tissue evidence="8">Soma without cirri and trophi</tissue>
    </source>
</reference>
<evidence type="ECO:0000256" key="5">
    <source>
        <dbReference type="ARBA" id="ARBA00022691"/>
    </source>
</evidence>
<protein>
    <recommendedName>
        <fullName evidence="6">rRNA methyltransferase 2, mitochondrial</fullName>
    </recommendedName>
</protein>
<dbReference type="Proteomes" id="UP000440578">
    <property type="component" value="Unassembled WGS sequence"/>
</dbReference>
<proteinExistence type="inferred from homology"/>
<dbReference type="GO" id="GO:0008650">
    <property type="term" value="F:rRNA (uridine-2'-O-)-methyltransferase activity"/>
    <property type="evidence" value="ECO:0007669"/>
    <property type="project" value="TreeGrafter"/>
</dbReference>
<dbReference type="InterPro" id="IPR002877">
    <property type="entry name" value="RNA_MeTrfase_FtsJ_dom"/>
</dbReference>
<keyword evidence="2" id="KW-0698">rRNA processing</keyword>
<feature type="domain" description="Ribosomal RNA methyltransferase FtsJ" evidence="7">
    <location>
        <begin position="262"/>
        <end position="393"/>
    </location>
</feature>
<keyword evidence="3 8" id="KW-0489">Methyltransferase</keyword>
<gene>
    <name evidence="8" type="ORF">FJT64_007877</name>
</gene>
<keyword evidence="9" id="KW-1185">Reference proteome</keyword>
<comment type="caution">
    <text evidence="8">The sequence shown here is derived from an EMBL/GenBank/DDBJ whole genome shotgun (WGS) entry which is preliminary data.</text>
</comment>
<evidence type="ECO:0000256" key="2">
    <source>
        <dbReference type="ARBA" id="ARBA00022552"/>
    </source>
</evidence>